<protein>
    <submittedName>
        <fullName evidence="1">Uncharacterized protein</fullName>
    </submittedName>
</protein>
<organism evidence="1 2">
    <name type="scientific">Pseudarcicella hirudinis</name>
    <dbReference type="NCBI Taxonomy" id="1079859"/>
    <lineage>
        <taxon>Bacteria</taxon>
        <taxon>Pseudomonadati</taxon>
        <taxon>Bacteroidota</taxon>
        <taxon>Cytophagia</taxon>
        <taxon>Cytophagales</taxon>
        <taxon>Flectobacillaceae</taxon>
        <taxon>Pseudarcicella</taxon>
    </lineage>
</organism>
<proteinExistence type="predicted"/>
<dbReference type="Proteomes" id="UP000199306">
    <property type="component" value="Unassembled WGS sequence"/>
</dbReference>
<dbReference type="RefSeq" id="WP_092017658.1">
    <property type="nucleotide sequence ID" value="NZ_FOXH01000007.1"/>
</dbReference>
<accession>A0A1I5U6W4</accession>
<sequence>MNEIRTGRALQLEGLQYATNKVTLGFKCEARTKIELAQEAQLMGMTLSEYVDTIISTRKQHTKSNNNSELQTLLSQQKAHLHHFKRKVDFYENELLQNAFQLRKGQTLEYRNIYGETVSKTITQIEDIYTILLDTIKLS</sequence>
<name>A0A1I5U6W4_9BACT</name>
<reference evidence="1 2" key="1">
    <citation type="submission" date="2016-10" db="EMBL/GenBank/DDBJ databases">
        <authorList>
            <person name="de Groot N.N."/>
        </authorList>
    </citation>
    <scope>NUCLEOTIDE SEQUENCE [LARGE SCALE GENOMIC DNA]</scope>
    <source>
        <strain evidence="2">E92,LMG 26720,CCM 7988</strain>
    </source>
</reference>
<gene>
    <name evidence="1" type="ORF">SAMN04515674_10724</name>
</gene>
<evidence type="ECO:0000313" key="1">
    <source>
        <dbReference type="EMBL" id="SFP91029.1"/>
    </source>
</evidence>
<dbReference type="STRING" id="1079859.SAMN04515674_10724"/>
<evidence type="ECO:0000313" key="2">
    <source>
        <dbReference type="Proteomes" id="UP000199306"/>
    </source>
</evidence>
<dbReference type="AlphaFoldDB" id="A0A1I5U6W4"/>
<keyword evidence="2" id="KW-1185">Reference proteome</keyword>
<dbReference type="EMBL" id="FOXH01000007">
    <property type="protein sequence ID" value="SFP91029.1"/>
    <property type="molecule type" value="Genomic_DNA"/>
</dbReference>
<dbReference type="OrthoDB" id="953516at2"/>